<dbReference type="AlphaFoldDB" id="A0A183CBG1"/>
<proteinExistence type="predicted"/>
<accession>A0A183CBG1</accession>
<keyword evidence="1" id="KW-1185">Reference proteome</keyword>
<evidence type="ECO:0000313" key="1">
    <source>
        <dbReference type="Proteomes" id="UP000050741"/>
    </source>
</evidence>
<dbReference type="Proteomes" id="UP000050741">
    <property type="component" value="Unassembled WGS sequence"/>
</dbReference>
<dbReference type="WBParaSite" id="GPLIN_001021200">
    <property type="protein sequence ID" value="GPLIN_001021200"/>
    <property type="gene ID" value="GPLIN_001021200"/>
</dbReference>
<evidence type="ECO:0000313" key="2">
    <source>
        <dbReference type="WBParaSite" id="GPLIN_001021200"/>
    </source>
</evidence>
<reference evidence="1" key="1">
    <citation type="submission" date="2014-05" db="EMBL/GenBank/DDBJ databases">
        <title>The genome and life-stage specific transcriptomes of Globodera pallida elucidate key aspects of plant parasitism by a cyst nematode.</title>
        <authorList>
            <person name="Cotton J.A."/>
            <person name="Lilley C.J."/>
            <person name="Jones L.M."/>
            <person name="Kikuchi T."/>
            <person name="Reid A.J."/>
            <person name="Thorpe P."/>
            <person name="Tsai I.J."/>
            <person name="Beasley H."/>
            <person name="Blok V."/>
            <person name="Cock P.J.A."/>
            <person name="Van den Akker S.E."/>
            <person name="Holroyd N."/>
            <person name="Hunt M."/>
            <person name="Mantelin S."/>
            <person name="Naghra H."/>
            <person name="Pain A."/>
            <person name="Palomares-Rius J.E."/>
            <person name="Zarowiecki M."/>
            <person name="Berriman M."/>
            <person name="Jones J.T."/>
            <person name="Urwin P.E."/>
        </authorList>
    </citation>
    <scope>NUCLEOTIDE SEQUENCE [LARGE SCALE GENOMIC DNA]</scope>
    <source>
        <strain evidence="1">Lindley</strain>
    </source>
</reference>
<organism evidence="1 2">
    <name type="scientific">Globodera pallida</name>
    <name type="common">Potato cyst nematode worm</name>
    <name type="synonym">Heterodera pallida</name>
    <dbReference type="NCBI Taxonomy" id="36090"/>
    <lineage>
        <taxon>Eukaryota</taxon>
        <taxon>Metazoa</taxon>
        <taxon>Ecdysozoa</taxon>
        <taxon>Nematoda</taxon>
        <taxon>Chromadorea</taxon>
        <taxon>Rhabditida</taxon>
        <taxon>Tylenchina</taxon>
        <taxon>Tylenchomorpha</taxon>
        <taxon>Tylenchoidea</taxon>
        <taxon>Heteroderidae</taxon>
        <taxon>Heteroderinae</taxon>
        <taxon>Globodera</taxon>
    </lineage>
</organism>
<sequence length="102" mass="11109">MRIELKIPPIKDMNDGNSAGAAACAALLALASKRRTMVMPRTTCVTFNVSKRKTKEKFGRSTSAAVVNSGLRCSGRNELSCPLKRQRTLVVGAVQRQRSVFV</sequence>
<reference evidence="2" key="2">
    <citation type="submission" date="2016-06" db="UniProtKB">
        <authorList>
            <consortium name="WormBaseParasite"/>
        </authorList>
    </citation>
    <scope>IDENTIFICATION</scope>
</reference>
<name>A0A183CBG1_GLOPA</name>
<protein>
    <submittedName>
        <fullName evidence="2">RNase_PH domain-containing protein</fullName>
    </submittedName>
</protein>